<protein>
    <submittedName>
        <fullName evidence="1">Uncharacterized protein</fullName>
    </submittedName>
</protein>
<name>A0ACC1J6T5_9FUNG</name>
<keyword evidence="2" id="KW-1185">Reference proteome</keyword>
<reference evidence="1" key="1">
    <citation type="submission" date="2022-07" db="EMBL/GenBank/DDBJ databases">
        <title>Phylogenomic reconstructions and comparative analyses of Kickxellomycotina fungi.</title>
        <authorList>
            <person name="Reynolds N.K."/>
            <person name="Stajich J.E."/>
            <person name="Barry K."/>
            <person name="Grigoriev I.V."/>
            <person name="Crous P."/>
            <person name="Smith M.E."/>
        </authorList>
    </citation>
    <scope>NUCLEOTIDE SEQUENCE</scope>
    <source>
        <strain evidence="1">NRRL 5244</strain>
    </source>
</reference>
<dbReference type="Proteomes" id="UP001150603">
    <property type="component" value="Unassembled WGS sequence"/>
</dbReference>
<evidence type="ECO:0000313" key="1">
    <source>
        <dbReference type="EMBL" id="KAJ1939656.1"/>
    </source>
</evidence>
<gene>
    <name evidence="1" type="ORF">FBU59_004049</name>
</gene>
<comment type="caution">
    <text evidence="1">The sequence shown here is derived from an EMBL/GenBank/DDBJ whole genome shotgun (WGS) entry which is preliminary data.</text>
</comment>
<dbReference type="EMBL" id="JANBPW010002774">
    <property type="protein sequence ID" value="KAJ1939656.1"/>
    <property type="molecule type" value="Genomic_DNA"/>
</dbReference>
<evidence type="ECO:0000313" key="2">
    <source>
        <dbReference type="Proteomes" id="UP001150603"/>
    </source>
</evidence>
<organism evidence="1 2">
    <name type="scientific">Linderina macrospora</name>
    <dbReference type="NCBI Taxonomy" id="4868"/>
    <lineage>
        <taxon>Eukaryota</taxon>
        <taxon>Fungi</taxon>
        <taxon>Fungi incertae sedis</taxon>
        <taxon>Zoopagomycota</taxon>
        <taxon>Kickxellomycotina</taxon>
        <taxon>Kickxellomycetes</taxon>
        <taxon>Kickxellales</taxon>
        <taxon>Kickxellaceae</taxon>
        <taxon>Linderina</taxon>
    </lineage>
</organism>
<feature type="non-terminal residue" evidence="1">
    <location>
        <position position="454"/>
    </location>
</feature>
<accession>A0ACC1J6T5</accession>
<sequence>MELSLLLLPLALGQRFSTGVVSPLLPQLKLLDGISQTNKPLHSITLRTIPTALALTALVHGVYADGLVEWFVSEFCRYLSRPTEPELRSLTWSLFPLVCFGAHRAGKDAFALAGKQFSITVADSPQLLSIAARSLGAMSCARSGCLMLEGFPAEPVDMDMDDSEDASAVSLSVVSSIRLCLSPGADVAIMGIYRCRDCDHTGFDQEQRQPVAAADAQVSVSGSDMDVCREDETGTVSLSGLEPYWFLALNRELDTTPAEFLRSVSRFIQHAPVGDIDLRTSAIGVGIISHLLNSSTGIRLAAKDAILSYSRGRVSDGNPQFSAVRRSNRSETMHELVKLSRSSQDPRVIKETLPLVAGGIGCACEPQEQTLGQVVPFLVGHYCHSTSLQEVSGEQLHLISQTHAVPLEKLLWTFSPEIACTLAGALVQSLAQSLAMLLSTVSSDITSTSATTSA</sequence>
<proteinExistence type="predicted"/>